<reference evidence="3" key="2">
    <citation type="submission" date="2024-04" db="EMBL/GenBank/DDBJ databases">
        <authorList>
            <person name="Chen Y."/>
            <person name="Shah S."/>
            <person name="Dougan E. K."/>
            <person name="Thang M."/>
            <person name="Chan C."/>
        </authorList>
    </citation>
    <scope>NUCLEOTIDE SEQUENCE [LARGE SCALE GENOMIC DNA]</scope>
</reference>
<evidence type="ECO:0000313" key="3">
    <source>
        <dbReference type="EMBL" id="CAL1133784.1"/>
    </source>
</evidence>
<dbReference type="Proteomes" id="UP001152797">
    <property type="component" value="Unassembled WGS sequence"/>
</dbReference>
<feature type="compositionally biased region" description="Basic and acidic residues" evidence="1">
    <location>
        <begin position="389"/>
        <end position="398"/>
    </location>
</feature>
<keyword evidence="4" id="KW-1185">Reference proteome</keyword>
<sequence>MSGKDFERLFQDFEARTEYLKCSHAAASSASGSRVELSQKVIDQFVAGLGGMSLNASRAQRLFTLISGSPFDEGKQLTTAIDEAVNRGLSDDTPSQTPRNTDKSVQHAFFQHYLTEKDWETLQAPGMDVNTKIRVLVKRCQALRMRHICEDTARRICCVLTLSGDSRMCAAQVDPFEFYGLLGDFKVMLRFAWKNSSVEPVTLKSFPADPTKLKPDLFSSAYHRDEPPVRSKLDEGILLEMVSTLPARNTHGTLKGGCASGSKNQATMTLNKLNSFLQRLEGFGGQDYRARRGSTRIKMLKGHDEEEFEEQHPTRRRKPEPLQIEYTPREGSSTPAEPPVPSQKTTEPAPAMPDMPDEKSKSKKGEEATKKASICDMASSMLKVLGEEGLSKDLELPKKGSQPKSKSLPKPKSKTGLKITKCSAATKPKPQPTISCSKNKPPGFPGTKRQPPIRWGSCTIYTSDTKWRVKLNAGDRLDVPKPFTDQPKKGWQEVIKLCKERGTFEK</sequence>
<protein>
    <submittedName>
        <fullName evidence="2">Uncharacterized protein</fullName>
    </submittedName>
</protein>
<proteinExistence type="predicted"/>
<evidence type="ECO:0000313" key="2">
    <source>
        <dbReference type="EMBL" id="CAI3980409.1"/>
    </source>
</evidence>
<dbReference type="EMBL" id="CAMXCT030000557">
    <property type="protein sequence ID" value="CAL4767721.1"/>
    <property type="molecule type" value="Genomic_DNA"/>
</dbReference>
<feature type="region of interest" description="Disordered" evidence="1">
    <location>
        <begin position="295"/>
        <end position="374"/>
    </location>
</feature>
<evidence type="ECO:0000313" key="4">
    <source>
        <dbReference type="Proteomes" id="UP001152797"/>
    </source>
</evidence>
<comment type="caution">
    <text evidence="2">The sequence shown here is derived from an EMBL/GenBank/DDBJ whole genome shotgun (WGS) entry which is preliminary data.</text>
</comment>
<feature type="region of interest" description="Disordered" evidence="1">
    <location>
        <begin position="389"/>
        <end position="452"/>
    </location>
</feature>
<reference evidence="2" key="1">
    <citation type="submission" date="2022-10" db="EMBL/GenBank/DDBJ databases">
        <authorList>
            <person name="Chen Y."/>
            <person name="Dougan E. K."/>
            <person name="Chan C."/>
            <person name="Rhodes N."/>
            <person name="Thang M."/>
        </authorList>
    </citation>
    <scope>NUCLEOTIDE SEQUENCE</scope>
</reference>
<gene>
    <name evidence="2" type="ORF">C1SCF055_LOCUS8282</name>
</gene>
<feature type="compositionally biased region" description="Basic and acidic residues" evidence="1">
    <location>
        <begin position="356"/>
        <end position="370"/>
    </location>
</feature>
<name>A0A9P1BVV7_9DINO</name>
<evidence type="ECO:0000256" key="1">
    <source>
        <dbReference type="SAM" id="MobiDB-lite"/>
    </source>
</evidence>
<dbReference type="AlphaFoldDB" id="A0A9P1BVV7"/>
<organism evidence="2">
    <name type="scientific">Cladocopium goreaui</name>
    <dbReference type="NCBI Taxonomy" id="2562237"/>
    <lineage>
        <taxon>Eukaryota</taxon>
        <taxon>Sar</taxon>
        <taxon>Alveolata</taxon>
        <taxon>Dinophyceae</taxon>
        <taxon>Suessiales</taxon>
        <taxon>Symbiodiniaceae</taxon>
        <taxon>Cladocopium</taxon>
    </lineage>
</organism>
<dbReference type="EMBL" id="CAMXCT010000557">
    <property type="protein sequence ID" value="CAI3980409.1"/>
    <property type="molecule type" value="Genomic_DNA"/>
</dbReference>
<dbReference type="EMBL" id="CAMXCT020000557">
    <property type="protein sequence ID" value="CAL1133784.1"/>
    <property type="molecule type" value="Genomic_DNA"/>
</dbReference>
<accession>A0A9P1BVV7</accession>